<keyword evidence="1" id="KW-0732">Signal</keyword>
<proteinExistence type="predicted"/>
<dbReference type="SUPFAM" id="SSF53850">
    <property type="entry name" value="Periplasmic binding protein-like II"/>
    <property type="match status" value="1"/>
</dbReference>
<name>A0A538SP70_UNCEI</name>
<sequence>MGSGGYSGTVRVTGRAQRHRLIWATATLVASCVASCSSPSPPRETLPVSIVLAGAEHLVPLLRGEVLAFRDRYPKAAEIRIVPSGSAEGMEQLVNGEVTMSIMTRELTDPEVQAAVAREGLRAFPIAWDGVAAIVNPSSPVRQISRTELGAVYRGAIGDWSELGWKQGGAVIPLTSGPRLGLYEFIEQALLGGEPYGAGVYALKSEQEIVDVVATRPNAIACVSREFVDTRVRALAVSSAIGLPYIALDRETLILRTYPLLRSISLCTRGNPPDTATDFINFVTSMDGQQIVARYGYAPATVSVRVVRTAEEAQ</sequence>
<evidence type="ECO:0000313" key="4">
    <source>
        <dbReference type="Proteomes" id="UP000319829"/>
    </source>
</evidence>
<dbReference type="InterPro" id="IPR024370">
    <property type="entry name" value="PBP_domain"/>
</dbReference>
<dbReference type="PANTHER" id="PTHR30570:SF1">
    <property type="entry name" value="PHOSPHATE-BINDING PROTEIN PSTS"/>
    <property type="match status" value="1"/>
</dbReference>
<evidence type="ECO:0000256" key="1">
    <source>
        <dbReference type="ARBA" id="ARBA00022729"/>
    </source>
</evidence>
<dbReference type="EMBL" id="VBOU01000089">
    <property type="protein sequence ID" value="TMQ53168.1"/>
    <property type="molecule type" value="Genomic_DNA"/>
</dbReference>
<dbReference type="AlphaFoldDB" id="A0A538SP70"/>
<accession>A0A538SP70</accession>
<gene>
    <name evidence="3" type="ORF">E6K74_10050</name>
</gene>
<dbReference type="Pfam" id="PF12849">
    <property type="entry name" value="PBP_like_2"/>
    <property type="match status" value="1"/>
</dbReference>
<reference evidence="3 4" key="1">
    <citation type="journal article" date="2019" name="Nat. Microbiol.">
        <title>Mediterranean grassland soil C-N compound turnover is dependent on rainfall and depth, and is mediated by genomically divergent microorganisms.</title>
        <authorList>
            <person name="Diamond S."/>
            <person name="Andeer P.F."/>
            <person name="Li Z."/>
            <person name="Crits-Christoph A."/>
            <person name="Burstein D."/>
            <person name="Anantharaman K."/>
            <person name="Lane K.R."/>
            <person name="Thomas B.C."/>
            <person name="Pan C."/>
            <person name="Northen T.R."/>
            <person name="Banfield J.F."/>
        </authorList>
    </citation>
    <scope>NUCLEOTIDE SEQUENCE [LARGE SCALE GENOMIC DNA]</scope>
    <source>
        <strain evidence="3">WS_4</strain>
    </source>
</reference>
<dbReference type="InterPro" id="IPR050811">
    <property type="entry name" value="Phosphate_ABC_transporter"/>
</dbReference>
<dbReference type="PANTHER" id="PTHR30570">
    <property type="entry name" value="PERIPLASMIC PHOSPHATE BINDING COMPONENT OF PHOSPHATE ABC TRANSPORTER"/>
    <property type="match status" value="1"/>
</dbReference>
<dbReference type="Gene3D" id="3.40.190.10">
    <property type="entry name" value="Periplasmic binding protein-like II"/>
    <property type="match status" value="2"/>
</dbReference>
<protein>
    <recommendedName>
        <fullName evidence="2">PBP domain-containing protein</fullName>
    </recommendedName>
</protein>
<dbReference type="Proteomes" id="UP000319829">
    <property type="component" value="Unassembled WGS sequence"/>
</dbReference>
<feature type="domain" description="PBP" evidence="2">
    <location>
        <begin position="47"/>
        <end position="285"/>
    </location>
</feature>
<evidence type="ECO:0000313" key="3">
    <source>
        <dbReference type="EMBL" id="TMQ53168.1"/>
    </source>
</evidence>
<organism evidence="3 4">
    <name type="scientific">Eiseniibacteriota bacterium</name>
    <dbReference type="NCBI Taxonomy" id="2212470"/>
    <lineage>
        <taxon>Bacteria</taxon>
        <taxon>Candidatus Eiseniibacteriota</taxon>
    </lineage>
</organism>
<comment type="caution">
    <text evidence="3">The sequence shown here is derived from an EMBL/GenBank/DDBJ whole genome shotgun (WGS) entry which is preliminary data.</text>
</comment>
<evidence type="ECO:0000259" key="2">
    <source>
        <dbReference type="Pfam" id="PF12849"/>
    </source>
</evidence>